<dbReference type="InterPro" id="IPR057135">
    <property type="entry name" value="At4g27190-like_LRR"/>
</dbReference>
<dbReference type="InterPro" id="IPR032675">
    <property type="entry name" value="LRR_dom_sf"/>
</dbReference>
<accession>B9RGE2</accession>
<keyword evidence="1" id="KW-0433">Leucine-rich repeat</keyword>
<dbReference type="Proteomes" id="UP000008311">
    <property type="component" value="Unassembled WGS sequence"/>
</dbReference>
<dbReference type="InterPro" id="IPR027417">
    <property type="entry name" value="P-loop_NTPase"/>
</dbReference>
<protein>
    <submittedName>
        <fullName evidence="11">Disease resistance protein RPM1, putative</fullName>
        <ecNumber evidence="11">3.1.3.16</ecNumber>
    </submittedName>
</protein>
<dbReference type="GO" id="GO:0043531">
    <property type="term" value="F:ADP binding"/>
    <property type="evidence" value="ECO:0007669"/>
    <property type="project" value="InterPro"/>
</dbReference>
<evidence type="ECO:0000259" key="9">
    <source>
        <dbReference type="Pfam" id="PF23559"/>
    </source>
</evidence>
<evidence type="ECO:0000256" key="5">
    <source>
        <dbReference type="ARBA" id="ARBA00022840"/>
    </source>
</evidence>
<keyword evidence="4" id="KW-0611">Plant defense</keyword>
<dbReference type="PANTHER" id="PTHR36766:SF40">
    <property type="entry name" value="DISEASE RESISTANCE PROTEIN RGA3"/>
    <property type="match status" value="1"/>
</dbReference>
<dbReference type="Gene3D" id="1.10.10.10">
    <property type="entry name" value="Winged helix-like DNA-binding domain superfamily/Winged helix DNA-binding domain"/>
    <property type="match status" value="1"/>
</dbReference>
<evidence type="ECO:0000259" key="8">
    <source>
        <dbReference type="Pfam" id="PF23247"/>
    </source>
</evidence>
<keyword evidence="3" id="KW-0547">Nucleotide-binding</keyword>
<evidence type="ECO:0000259" key="10">
    <source>
        <dbReference type="Pfam" id="PF25019"/>
    </source>
</evidence>
<keyword evidence="11" id="KW-0378">Hydrolase</keyword>
<dbReference type="SUPFAM" id="SSF52540">
    <property type="entry name" value="P-loop containing nucleoside triphosphate hydrolases"/>
    <property type="match status" value="1"/>
</dbReference>
<dbReference type="InterPro" id="IPR058922">
    <property type="entry name" value="WHD_DRP"/>
</dbReference>
<gene>
    <name evidence="11" type="ORF">RCOM_1453350</name>
</gene>
<evidence type="ECO:0000256" key="3">
    <source>
        <dbReference type="ARBA" id="ARBA00022741"/>
    </source>
</evidence>
<evidence type="ECO:0000259" key="6">
    <source>
        <dbReference type="Pfam" id="PF00931"/>
    </source>
</evidence>
<sequence length="1325" mass="150619">MADIVASIAKALVLDMGDNVVDFFKGSTLKVLLERLSVQMRAAKAVLDDYQITDERGKRWLYRLREASYDAEDLLDEIAYNALGSELEAGSPEQVRELFLSRTVEQNLEAMIDELDGILDDVEFKETITKGENQSAGGMLTTSRPEDNASAIYGREADKDAMMSLLLSDDPSEDDVGLIRIVGMAGVGKTTFARFLYNDQRVRCHFELQAWVSLTRLYAVDKVMQVIIQRFTGDPCYISELSALQTTLTEFLTKKRFLLVLDDEGWNHDEDWRILLSPLRCGVRGSKIIVTTSNGALSNMCTGPVHHLKELTDEDCWSLFSRYAFDGVDFRAHPDLEEIGRAIAKKCKGLPLSAKILGKFLHTKRDALEWKNIMYTIARNLDVGANILQILKLSYNYLPPHVRHCLAYCSIFPKNYRFQKEELIHLWMAEGLLVQSEGKKHIEEVGEECFQQMVSRSFFEQSSINPSSFVKHDLATDVAADSYFHVDRVYSYGSAGEVRRFLYAEDDSRELFELIHRPESLRTFFIMKRSNWMRYNEVINKLLLKFRRLRVLSLSGCDGISQLHDSIGTLKHLRFLNISETSISKLPPCVCKLYYLQTLILYGCKHLTELPANLRNLINLSLLDIRETNLQWMPSAMGKLTKLRKLSDFVVGKQKGSSIKELGVLQRLQGELSVWNLQNVLDAQDAFVANLKEKHLNELKLKWDENTQDANLEEDVLKQLQPHVNVKHLLIAGYGAKRFPQWVGDSSFSNMVSLKLIGCKYCSFLPPLGQLKSLQELWITEFHGIVDVGAGFYGSSIGMKPFGSLKVLKFERLPLWRAWVSYTDEDNNEAFPLLQELYIRDCPSLLKALPRHLPCLTTLDIEGCQKLVVDVLPSAPSILKYILKDNSRLLQLQELPSGMRLLRVDQFFHLDFMLERKKQAIALSANLEAIHISRCHSLKFFPLEYFPNLRRFEVYGCPNLESLFVLEALLEDKKGNLSESLSNFPLLQELRIRECPKLTKALPSSLPSLTTLEIEGCQRLVVAFVPETSATLEAIHISGCHSLKFFPLEYFPKLRRFDVYGCPNLESLFVPEDDLSGSLLNFPLVQELRIRECPKLTKALPSSLPYLITLEIEGCQQLVVASVPEAPAIVRMLLRIDTCQMLLEKSTFEIRNWDSLKYFPLEMFPKLNTLQIISCPNLDSLCVSKAPLGDFLFLNCVEIWGCHNLESFPIGLAASNLKVLSLRCCSKLKSLPEPMPTLLPSLVDLQIVDCSELDLLPEGGWPSKLESLEIQSCKKLFACLTQWNFQSLTCLSRFVFGMCEDVESFPENMLLPPSLNSLEIGYCQI</sequence>
<dbReference type="InterPro" id="IPR002182">
    <property type="entry name" value="NB-ARC"/>
</dbReference>
<dbReference type="SUPFAM" id="SSF52058">
    <property type="entry name" value="L domain-like"/>
    <property type="match status" value="2"/>
</dbReference>
<keyword evidence="12" id="KW-1185">Reference proteome</keyword>
<feature type="domain" description="Disease resistance protein At4g27190-like leucine-rich repeats" evidence="8">
    <location>
        <begin position="979"/>
        <end position="1115"/>
    </location>
</feature>
<dbReference type="Pfam" id="PF25019">
    <property type="entry name" value="LRR_R13L1-DRL21"/>
    <property type="match status" value="1"/>
</dbReference>
<dbReference type="InterPro" id="IPR041118">
    <property type="entry name" value="Rx_N"/>
</dbReference>
<dbReference type="GO" id="GO:0006952">
    <property type="term" value="P:defense response"/>
    <property type="evidence" value="ECO:0007669"/>
    <property type="project" value="UniProtKB-KW"/>
</dbReference>
<dbReference type="InterPro" id="IPR042197">
    <property type="entry name" value="Apaf_helical"/>
</dbReference>
<name>B9RGE2_RICCO</name>
<dbReference type="PRINTS" id="PR00364">
    <property type="entry name" value="DISEASERSIST"/>
</dbReference>
<feature type="domain" description="Disease resistance protein winged helix" evidence="9">
    <location>
        <begin position="411"/>
        <end position="479"/>
    </location>
</feature>
<keyword evidence="5" id="KW-0067">ATP-binding</keyword>
<keyword evidence="2" id="KW-0677">Repeat</keyword>
<evidence type="ECO:0000313" key="12">
    <source>
        <dbReference type="Proteomes" id="UP000008311"/>
    </source>
</evidence>
<dbReference type="Pfam" id="PF23247">
    <property type="entry name" value="LRR_RPS2"/>
    <property type="match status" value="1"/>
</dbReference>
<dbReference type="Gene3D" id="1.20.5.4130">
    <property type="match status" value="1"/>
</dbReference>
<proteinExistence type="predicted"/>
<organism evidence="11 12">
    <name type="scientific">Ricinus communis</name>
    <name type="common">Castor bean</name>
    <dbReference type="NCBI Taxonomy" id="3988"/>
    <lineage>
        <taxon>Eukaryota</taxon>
        <taxon>Viridiplantae</taxon>
        <taxon>Streptophyta</taxon>
        <taxon>Embryophyta</taxon>
        <taxon>Tracheophyta</taxon>
        <taxon>Spermatophyta</taxon>
        <taxon>Magnoliopsida</taxon>
        <taxon>eudicotyledons</taxon>
        <taxon>Gunneridae</taxon>
        <taxon>Pentapetalae</taxon>
        <taxon>rosids</taxon>
        <taxon>fabids</taxon>
        <taxon>Malpighiales</taxon>
        <taxon>Euphorbiaceae</taxon>
        <taxon>Acalyphoideae</taxon>
        <taxon>Acalypheae</taxon>
        <taxon>Ricinus</taxon>
    </lineage>
</organism>
<evidence type="ECO:0000256" key="4">
    <source>
        <dbReference type="ARBA" id="ARBA00022821"/>
    </source>
</evidence>
<feature type="domain" description="NB-ARC" evidence="6">
    <location>
        <begin position="173"/>
        <end position="326"/>
    </location>
</feature>
<dbReference type="Gene3D" id="3.80.10.10">
    <property type="entry name" value="Ribonuclease Inhibitor"/>
    <property type="match status" value="3"/>
</dbReference>
<evidence type="ECO:0000259" key="7">
    <source>
        <dbReference type="Pfam" id="PF18052"/>
    </source>
</evidence>
<dbReference type="InterPro" id="IPR036388">
    <property type="entry name" value="WH-like_DNA-bd_sf"/>
</dbReference>
<dbReference type="GO" id="GO:0005524">
    <property type="term" value="F:ATP binding"/>
    <property type="evidence" value="ECO:0007669"/>
    <property type="project" value="UniProtKB-KW"/>
</dbReference>
<dbReference type="Gene3D" id="1.10.8.430">
    <property type="entry name" value="Helical domain of apoptotic protease-activating factors"/>
    <property type="match status" value="1"/>
</dbReference>
<feature type="domain" description="R13L1/DRL21-like LRR repeat region" evidence="10">
    <location>
        <begin position="659"/>
        <end position="781"/>
    </location>
</feature>
<evidence type="ECO:0000256" key="2">
    <source>
        <dbReference type="ARBA" id="ARBA00022737"/>
    </source>
</evidence>
<dbReference type="Pfam" id="PF23559">
    <property type="entry name" value="WHD_DRP"/>
    <property type="match status" value="1"/>
</dbReference>
<evidence type="ECO:0000313" key="11">
    <source>
        <dbReference type="EMBL" id="EEF49597.1"/>
    </source>
</evidence>
<dbReference type="EC" id="3.1.3.16" evidence="11"/>
<dbReference type="Pfam" id="PF00931">
    <property type="entry name" value="NB-ARC"/>
    <property type="match status" value="1"/>
</dbReference>
<dbReference type="Gene3D" id="3.40.50.300">
    <property type="entry name" value="P-loop containing nucleotide triphosphate hydrolases"/>
    <property type="match status" value="1"/>
</dbReference>
<dbReference type="SUPFAM" id="SSF52047">
    <property type="entry name" value="RNI-like"/>
    <property type="match status" value="1"/>
</dbReference>
<dbReference type="eggNOG" id="KOG4658">
    <property type="taxonomic scope" value="Eukaryota"/>
</dbReference>
<feature type="domain" description="Disease resistance N-terminal" evidence="7">
    <location>
        <begin position="30"/>
        <end position="86"/>
    </location>
</feature>
<dbReference type="GO" id="GO:0051707">
    <property type="term" value="P:response to other organism"/>
    <property type="evidence" value="ECO:0007669"/>
    <property type="project" value="UniProtKB-ARBA"/>
</dbReference>
<dbReference type="GO" id="GO:0004722">
    <property type="term" value="F:protein serine/threonine phosphatase activity"/>
    <property type="evidence" value="ECO:0007669"/>
    <property type="project" value="UniProtKB-EC"/>
</dbReference>
<dbReference type="InParanoid" id="B9RGE2"/>
<dbReference type="EMBL" id="EQ973778">
    <property type="protein sequence ID" value="EEF49597.1"/>
    <property type="molecule type" value="Genomic_DNA"/>
</dbReference>
<dbReference type="InterPro" id="IPR056789">
    <property type="entry name" value="LRR_R13L1-DRL21"/>
</dbReference>
<reference evidence="12" key="1">
    <citation type="journal article" date="2010" name="Nat. Biotechnol.">
        <title>Draft genome sequence of the oilseed species Ricinus communis.</title>
        <authorList>
            <person name="Chan A.P."/>
            <person name="Crabtree J."/>
            <person name="Zhao Q."/>
            <person name="Lorenzi H."/>
            <person name="Orvis J."/>
            <person name="Puiu D."/>
            <person name="Melake-Berhan A."/>
            <person name="Jones K.M."/>
            <person name="Redman J."/>
            <person name="Chen G."/>
            <person name="Cahoon E.B."/>
            <person name="Gedil M."/>
            <person name="Stanke M."/>
            <person name="Haas B.J."/>
            <person name="Wortman J.R."/>
            <person name="Fraser-Liggett C.M."/>
            <person name="Ravel J."/>
            <person name="Rabinowicz P.D."/>
        </authorList>
    </citation>
    <scope>NUCLEOTIDE SEQUENCE [LARGE SCALE GENOMIC DNA]</scope>
    <source>
        <strain evidence="12">cv. Hale</strain>
    </source>
</reference>
<dbReference type="Pfam" id="PF18052">
    <property type="entry name" value="Rx_N"/>
    <property type="match status" value="1"/>
</dbReference>
<evidence type="ECO:0000256" key="1">
    <source>
        <dbReference type="ARBA" id="ARBA00022614"/>
    </source>
</evidence>
<dbReference type="PANTHER" id="PTHR36766">
    <property type="entry name" value="PLANT BROAD-SPECTRUM MILDEW RESISTANCE PROTEIN RPW8"/>
    <property type="match status" value="1"/>
</dbReference>
<dbReference type="FunFam" id="1.10.10.10:FF:000322">
    <property type="entry name" value="Probable disease resistance protein At1g63360"/>
    <property type="match status" value="1"/>
</dbReference>